<evidence type="ECO:0000313" key="10">
    <source>
        <dbReference type="Proteomes" id="UP001207930"/>
    </source>
</evidence>
<dbReference type="SUPFAM" id="SSF103647">
    <property type="entry name" value="TSP type-3 repeat"/>
    <property type="match status" value="1"/>
</dbReference>
<evidence type="ECO:0000256" key="2">
    <source>
        <dbReference type="ARBA" id="ARBA00022525"/>
    </source>
</evidence>
<keyword evidence="10" id="KW-1185">Reference proteome</keyword>
<dbReference type="SUPFAM" id="SSF49899">
    <property type="entry name" value="Concanavalin A-like lectins/glucanases"/>
    <property type="match status" value="1"/>
</dbReference>
<organism evidence="9 10">
    <name type="scientific">Luteolibacter flavescens</name>
    <dbReference type="NCBI Taxonomy" id="1859460"/>
    <lineage>
        <taxon>Bacteria</taxon>
        <taxon>Pseudomonadati</taxon>
        <taxon>Verrucomicrobiota</taxon>
        <taxon>Verrucomicrobiia</taxon>
        <taxon>Verrucomicrobiales</taxon>
        <taxon>Verrucomicrobiaceae</taxon>
        <taxon>Luteolibacter</taxon>
    </lineage>
</organism>
<evidence type="ECO:0000256" key="6">
    <source>
        <dbReference type="SAM" id="MobiDB-lite"/>
    </source>
</evidence>
<dbReference type="PANTHER" id="PTHR37467">
    <property type="entry name" value="EXPORTED CALCIUM-BINDING GLYCOPROTEIN-RELATED"/>
    <property type="match status" value="1"/>
</dbReference>
<comment type="subcellular location">
    <subcellularLocation>
        <location evidence="1">Secreted</location>
    </subcellularLocation>
</comment>
<keyword evidence="5" id="KW-1015">Disulfide bond</keyword>
<dbReference type="SMART" id="SM00560">
    <property type="entry name" value="LamGL"/>
    <property type="match status" value="1"/>
</dbReference>
<sequence length="579" mass="61633">MRKPQVLSFVISLTASLPAFAAPQVIGGSFEDGQTGQNQDVTAWYESSTGGASYTEWVNPFNAIQADSGNGYSPSRHLALRGTGWIYQSIGTYDASRAPELGFRFYQGIFTDGNASTGADLEFFTADETFFPGDGVDIRSAPGIVQLGSTFSVIPAGIGSVGYHSGTVDLTGLPDGTEIWVRFGGNGTNSQFAPFDELSVFQPGADSDGDGLSDEQESLLGTDSQNPDTDGDGLSDGAEVNVHQTNPLMVDTDGDLYSDGDEVAASTDPLDDASHPNFTGNGSIRLDGKSHLTFAPAAGVIPSGNEPFTVELWANPETINAEPLGGSTFVFWGNEATRQANGFRLAGSSVVRHYFWGDDSVIETGLPFALDEGGPNSDGWHHFAVTYDGTKVVTYLNGTAIGTATPAAPVSVTDANHMIGRKLSDAFGAGYYHGYLDEIRIWNAARTVEEIRGSLANGLQGNEPGLVAYWNFNGTLEDLTANGIDLNPVGGVVYGLEMHAPLGITLEYPAPRIVSFSRDAMASTFTLTWASAAGQLYRVERSQDLDEWEDLGQVQGMAGETTYTDQNATAGKHFYRIRE</sequence>
<evidence type="ECO:0000256" key="1">
    <source>
        <dbReference type="ARBA" id="ARBA00004613"/>
    </source>
</evidence>
<protein>
    <recommendedName>
        <fullName evidence="8">LamG-like jellyroll fold domain-containing protein</fullName>
    </recommendedName>
</protein>
<feature type="region of interest" description="Disordered" evidence="6">
    <location>
        <begin position="200"/>
        <end position="239"/>
    </location>
</feature>
<evidence type="ECO:0000259" key="8">
    <source>
        <dbReference type="SMART" id="SM00560"/>
    </source>
</evidence>
<dbReference type="Pfam" id="PF13385">
    <property type="entry name" value="Laminin_G_3"/>
    <property type="match status" value="1"/>
</dbReference>
<dbReference type="PANTHER" id="PTHR37467:SF1">
    <property type="entry name" value="EXPORTED CALCIUM-BINDING GLYCOPROTEIN"/>
    <property type="match status" value="1"/>
</dbReference>
<feature type="signal peptide" evidence="7">
    <location>
        <begin position="1"/>
        <end position="21"/>
    </location>
</feature>
<comment type="caution">
    <text evidence="9">The sequence shown here is derived from an EMBL/GenBank/DDBJ whole genome shotgun (WGS) entry which is preliminary data.</text>
</comment>
<dbReference type="Pfam" id="PF18884">
    <property type="entry name" value="TSP3_bac"/>
    <property type="match status" value="3"/>
</dbReference>
<gene>
    <name evidence="9" type="ORF">OKA04_12075</name>
</gene>
<reference evidence="9 10" key="1">
    <citation type="submission" date="2022-10" db="EMBL/GenBank/DDBJ databases">
        <title>Luteolibacter flavescens strain MCCC 1K03193, whole genome shotgun sequencing project.</title>
        <authorList>
            <person name="Zhao G."/>
            <person name="Shen L."/>
        </authorList>
    </citation>
    <scope>NUCLEOTIDE SEQUENCE [LARGE SCALE GENOMIC DNA]</scope>
    <source>
        <strain evidence="9 10">MCCC 1K03193</strain>
    </source>
</reference>
<keyword evidence="3 7" id="KW-0732">Signal</keyword>
<dbReference type="InterPro" id="IPR059100">
    <property type="entry name" value="TSP3_bac"/>
</dbReference>
<evidence type="ECO:0000256" key="4">
    <source>
        <dbReference type="ARBA" id="ARBA00022837"/>
    </source>
</evidence>
<dbReference type="InterPro" id="IPR013320">
    <property type="entry name" value="ConA-like_dom_sf"/>
</dbReference>
<dbReference type="Proteomes" id="UP001207930">
    <property type="component" value="Unassembled WGS sequence"/>
</dbReference>
<evidence type="ECO:0000256" key="7">
    <source>
        <dbReference type="SAM" id="SignalP"/>
    </source>
</evidence>
<dbReference type="InterPro" id="IPR028974">
    <property type="entry name" value="TSP_type-3_rpt"/>
</dbReference>
<evidence type="ECO:0000313" key="9">
    <source>
        <dbReference type="EMBL" id="MCW1885468.1"/>
    </source>
</evidence>
<feature type="compositionally biased region" description="Polar residues" evidence="6">
    <location>
        <begin position="219"/>
        <end position="228"/>
    </location>
</feature>
<dbReference type="InterPro" id="IPR053180">
    <property type="entry name" value="Ca-binding_acidic-repeat"/>
</dbReference>
<accession>A0ABT3FPI5</accession>
<proteinExistence type="predicted"/>
<feature type="chain" id="PRO_5045567018" description="LamG-like jellyroll fold domain-containing protein" evidence="7">
    <location>
        <begin position="22"/>
        <end position="579"/>
    </location>
</feature>
<keyword evidence="4" id="KW-0106">Calcium</keyword>
<feature type="domain" description="LamG-like jellyroll fold" evidence="8">
    <location>
        <begin position="306"/>
        <end position="449"/>
    </location>
</feature>
<dbReference type="EMBL" id="JAPDDS010000006">
    <property type="protein sequence ID" value="MCW1885468.1"/>
    <property type="molecule type" value="Genomic_DNA"/>
</dbReference>
<evidence type="ECO:0000256" key="5">
    <source>
        <dbReference type="ARBA" id="ARBA00023157"/>
    </source>
</evidence>
<keyword evidence="2" id="KW-0964">Secreted</keyword>
<dbReference type="Gene3D" id="2.60.120.200">
    <property type="match status" value="1"/>
</dbReference>
<name>A0ABT3FPI5_9BACT</name>
<dbReference type="InterPro" id="IPR006558">
    <property type="entry name" value="LamG-like"/>
</dbReference>
<feature type="compositionally biased region" description="Acidic residues" evidence="6">
    <location>
        <begin position="207"/>
        <end position="217"/>
    </location>
</feature>
<dbReference type="RefSeq" id="WP_264501425.1">
    <property type="nucleotide sequence ID" value="NZ_JAPDDS010000006.1"/>
</dbReference>
<evidence type="ECO:0000256" key="3">
    <source>
        <dbReference type="ARBA" id="ARBA00022729"/>
    </source>
</evidence>